<feature type="compositionally biased region" description="Basic and acidic residues" evidence="1">
    <location>
        <begin position="130"/>
        <end position="141"/>
    </location>
</feature>
<evidence type="ECO:0000313" key="2">
    <source>
        <dbReference type="EMBL" id="KAK9812019.1"/>
    </source>
</evidence>
<evidence type="ECO:0000313" key="3">
    <source>
        <dbReference type="Proteomes" id="UP001465755"/>
    </source>
</evidence>
<feature type="region of interest" description="Disordered" evidence="1">
    <location>
        <begin position="1"/>
        <end position="22"/>
    </location>
</feature>
<dbReference type="EMBL" id="JALJOQ010000010">
    <property type="protein sequence ID" value="KAK9812019.1"/>
    <property type="molecule type" value="Genomic_DNA"/>
</dbReference>
<keyword evidence="3" id="KW-1185">Reference proteome</keyword>
<accession>A0AAW1PQY6</accession>
<sequence length="314" mass="35915">MSWDQHTGAPLPRTHDFSDHDPDEKQPLIYWLGLGAWRQTRGSARVDIVRPSSSQPPRQAGIFGLPRIRPDAFFRAPTLPDEDYPGAHRHSSLLGPISGARVQLMRHIDWGGGHRRRRRNRQPIDQDTSSTREAEELEASHRRSYGVRPALGSIKRTLWEKMSMPDRPLIDLGVGFNFDLDNAALLPKARIKIKDLFSIKLMPLPCLKLQKRWQLPGSATAIRFHYDVPINELLAWDTRKPVPARMWVRLENNVGKNIHLTPSGLDFDEHVWHIGRGMALRAGGSAQFPREIPVPRGQSPLTWRLQRLGIKTRW</sequence>
<dbReference type="AlphaFoldDB" id="A0AAW1PQY6"/>
<comment type="caution">
    <text evidence="2">The sequence shown here is derived from an EMBL/GenBank/DDBJ whole genome shotgun (WGS) entry which is preliminary data.</text>
</comment>
<feature type="compositionally biased region" description="Basic and acidic residues" evidence="1">
    <location>
        <begin position="13"/>
        <end position="22"/>
    </location>
</feature>
<dbReference type="Proteomes" id="UP001465755">
    <property type="component" value="Unassembled WGS sequence"/>
</dbReference>
<feature type="region of interest" description="Disordered" evidence="1">
    <location>
        <begin position="113"/>
        <end position="141"/>
    </location>
</feature>
<proteinExistence type="predicted"/>
<protein>
    <recommendedName>
        <fullName evidence="4">DUF2169 domain-containing protein</fullName>
    </recommendedName>
</protein>
<evidence type="ECO:0000256" key="1">
    <source>
        <dbReference type="SAM" id="MobiDB-lite"/>
    </source>
</evidence>
<reference evidence="2 3" key="1">
    <citation type="journal article" date="2024" name="Nat. Commun.">
        <title>Phylogenomics reveals the evolutionary origins of lichenization in chlorophyte algae.</title>
        <authorList>
            <person name="Puginier C."/>
            <person name="Libourel C."/>
            <person name="Otte J."/>
            <person name="Skaloud P."/>
            <person name="Haon M."/>
            <person name="Grisel S."/>
            <person name="Petersen M."/>
            <person name="Berrin J.G."/>
            <person name="Delaux P.M."/>
            <person name="Dal Grande F."/>
            <person name="Keller J."/>
        </authorList>
    </citation>
    <scope>NUCLEOTIDE SEQUENCE [LARGE SCALE GENOMIC DNA]</scope>
    <source>
        <strain evidence="2 3">SAG 2036</strain>
    </source>
</reference>
<gene>
    <name evidence="2" type="ORF">WJX73_009191</name>
</gene>
<evidence type="ECO:0008006" key="4">
    <source>
        <dbReference type="Google" id="ProtNLM"/>
    </source>
</evidence>
<name>A0AAW1PQY6_9CHLO</name>
<organism evidence="2 3">
    <name type="scientific">Symbiochloris irregularis</name>
    <dbReference type="NCBI Taxonomy" id="706552"/>
    <lineage>
        <taxon>Eukaryota</taxon>
        <taxon>Viridiplantae</taxon>
        <taxon>Chlorophyta</taxon>
        <taxon>core chlorophytes</taxon>
        <taxon>Trebouxiophyceae</taxon>
        <taxon>Trebouxiales</taxon>
        <taxon>Trebouxiaceae</taxon>
        <taxon>Symbiochloris</taxon>
    </lineage>
</organism>